<dbReference type="PROSITE" id="PS01180">
    <property type="entry name" value="CUB"/>
    <property type="match status" value="1"/>
</dbReference>
<dbReference type="FunFam" id="2.120.10.80:FF:000235">
    <property type="entry name" value="Uncharacterized protein"/>
    <property type="match status" value="1"/>
</dbReference>
<feature type="disulfide bond" evidence="13">
    <location>
        <begin position="862"/>
        <end position="871"/>
    </location>
</feature>
<feature type="domain" description="CUB" evidence="16">
    <location>
        <begin position="94"/>
        <end position="209"/>
    </location>
</feature>
<dbReference type="SMART" id="SM00612">
    <property type="entry name" value="Kelch"/>
    <property type="match status" value="2"/>
</dbReference>
<dbReference type="Pfam" id="PF24981">
    <property type="entry name" value="Beta-prop_ATRN-LZTR1"/>
    <property type="match status" value="1"/>
</dbReference>
<organism evidence="19 20">
    <name type="scientific">Strongylocentrotus purpuratus</name>
    <name type="common">Purple sea urchin</name>
    <dbReference type="NCBI Taxonomy" id="7668"/>
    <lineage>
        <taxon>Eukaryota</taxon>
        <taxon>Metazoa</taxon>
        <taxon>Echinodermata</taxon>
        <taxon>Eleutherozoa</taxon>
        <taxon>Echinozoa</taxon>
        <taxon>Echinoidea</taxon>
        <taxon>Euechinoidea</taxon>
        <taxon>Echinacea</taxon>
        <taxon>Camarodonta</taxon>
        <taxon>Echinidea</taxon>
        <taxon>Strongylocentrotidae</taxon>
        <taxon>Strongylocentrotus</taxon>
    </lineage>
</organism>
<dbReference type="SMART" id="SM00423">
    <property type="entry name" value="PSI"/>
    <property type="match status" value="5"/>
</dbReference>
<reference evidence="20" key="1">
    <citation type="submission" date="2015-02" db="EMBL/GenBank/DDBJ databases">
        <title>Genome sequencing for Strongylocentrotus purpuratus.</title>
        <authorList>
            <person name="Murali S."/>
            <person name="Liu Y."/>
            <person name="Vee V."/>
            <person name="English A."/>
            <person name="Wang M."/>
            <person name="Skinner E."/>
            <person name="Han Y."/>
            <person name="Muzny D.M."/>
            <person name="Worley K.C."/>
            <person name="Gibbs R.A."/>
        </authorList>
    </citation>
    <scope>NUCLEOTIDE SEQUENCE</scope>
</reference>
<evidence type="ECO:0000313" key="20">
    <source>
        <dbReference type="Proteomes" id="UP000007110"/>
    </source>
</evidence>
<evidence type="ECO:0000256" key="5">
    <source>
        <dbReference type="ARBA" id="ARBA00022729"/>
    </source>
</evidence>
<evidence type="ECO:0000256" key="4">
    <source>
        <dbReference type="ARBA" id="ARBA00022692"/>
    </source>
</evidence>
<evidence type="ECO:0008006" key="21">
    <source>
        <dbReference type="Google" id="ProtNLM"/>
    </source>
</evidence>
<comment type="subcellular location">
    <subcellularLocation>
        <location evidence="1">Membrane</location>
        <topology evidence="1">Single-pass membrane protein</topology>
    </subcellularLocation>
</comment>
<feature type="compositionally biased region" description="Basic and acidic residues" evidence="14">
    <location>
        <begin position="1223"/>
        <end position="1262"/>
    </location>
</feature>
<dbReference type="InterPro" id="IPR000859">
    <property type="entry name" value="CUB_dom"/>
</dbReference>
<dbReference type="InterPro" id="IPR002165">
    <property type="entry name" value="Plexin_repeat"/>
</dbReference>
<feature type="disulfide bond" evidence="13">
    <location>
        <begin position="874"/>
        <end position="888"/>
    </location>
</feature>
<evidence type="ECO:0000256" key="15">
    <source>
        <dbReference type="SAM" id="Phobius"/>
    </source>
</evidence>
<keyword evidence="7 15" id="KW-1133">Transmembrane helix</keyword>
<accession>A0A7M7SYW3</accession>
<comment type="caution">
    <text evidence="12">Lacks conserved residue(s) required for the propagation of feature annotation.</text>
</comment>
<keyword evidence="5" id="KW-0732">Signal</keyword>
<keyword evidence="2" id="KW-0880">Kelch repeat</keyword>
<feature type="disulfide bond" evidence="12">
    <location>
        <begin position="245"/>
        <end position="255"/>
    </location>
</feature>
<feature type="compositionally biased region" description="Polar residues" evidence="14">
    <location>
        <begin position="1071"/>
        <end position="1083"/>
    </location>
</feature>
<dbReference type="Pfam" id="PF24973">
    <property type="entry name" value="EGF_LMN_ATRN"/>
    <property type="match status" value="1"/>
</dbReference>
<evidence type="ECO:0000256" key="13">
    <source>
        <dbReference type="PROSITE-ProRule" id="PRU00460"/>
    </source>
</evidence>
<dbReference type="SMART" id="SM00042">
    <property type="entry name" value="CUB"/>
    <property type="match status" value="1"/>
</dbReference>
<name>A0A7M7SYW3_STRPU</name>
<dbReference type="InterPro" id="IPR056737">
    <property type="entry name" value="Beta-prop_ATRN-MKLN-like"/>
</dbReference>
<dbReference type="CDD" id="cd00041">
    <property type="entry name" value="CUB"/>
    <property type="match status" value="1"/>
</dbReference>
<feature type="region of interest" description="Disordered" evidence="14">
    <location>
        <begin position="1071"/>
        <end position="1092"/>
    </location>
</feature>
<dbReference type="PROSITE" id="PS01186">
    <property type="entry name" value="EGF_2"/>
    <property type="match status" value="1"/>
</dbReference>
<dbReference type="PROSITE" id="PS00022">
    <property type="entry name" value="EGF_1"/>
    <property type="match status" value="1"/>
</dbReference>
<dbReference type="Pfam" id="PF00053">
    <property type="entry name" value="EGF_laminin"/>
    <property type="match status" value="1"/>
</dbReference>
<dbReference type="SUPFAM" id="SSF57196">
    <property type="entry name" value="EGF/Laminin"/>
    <property type="match status" value="1"/>
</dbReference>
<keyword evidence="8 15" id="KW-0472">Membrane</keyword>
<keyword evidence="11 13" id="KW-0424">Laminin EGF-like domain</keyword>
<dbReference type="InterPro" id="IPR015915">
    <property type="entry name" value="Kelch-typ_b-propeller"/>
</dbReference>
<dbReference type="Gene3D" id="2.60.120.290">
    <property type="entry name" value="Spermadhesin, CUB domain"/>
    <property type="match status" value="1"/>
</dbReference>
<feature type="region of interest" description="Disordered" evidence="14">
    <location>
        <begin position="1222"/>
        <end position="1284"/>
    </location>
</feature>
<evidence type="ECO:0000259" key="17">
    <source>
        <dbReference type="PROSITE" id="PS50026"/>
    </source>
</evidence>
<keyword evidence="6" id="KW-0677">Repeat</keyword>
<dbReference type="CDD" id="cd00055">
    <property type="entry name" value="EGF_Lam"/>
    <property type="match status" value="2"/>
</dbReference>
<dbReference type="PROSITE" id="PS50027">
    <property type="entry name" value="EGF_LAM_2"/>
    <property type="match status" value="2"/>
</dbReference>
<keyword evidence="3 12" id="KW-0245">EGF-like domain</keyword>
<dbReference type="OMA" id="MNGCPSD"/>
<evidence type="ECO:0000259" key="16">
    <source>
        <dbReference type="PROSITE" id="PS01180"/>
    </source>
</evidence>
<dbReference type="Proteomes" id="UP000007110">
    <property type="component" value="Unassembled WGS sequence"/>
</dbReference>
<evidence type="ECO:0000256" key="3">
    <source>
        <dbReference type="ARBA" id="ARBA00022536"/>
    </source>
</evidence>
<dbReference type="PANTHER" id="PTHR46376">
    <property type="entry name" value="LEUCINE-ZIPPER-LIKE TRANSCRIPTIONAL REGULATOR 1"/>
    <property type="match status" value="1"/>
</dbReference>
<dbReference type="InterPro" id="IPR056732">
    <property type="entry name" value="GBD_ATRN"/>
</dbReference>
<dbReference type="Gene3D" id="2.10.25.10">
    <property type="entry name" value="Laminin"/>
    <property type="match status" value="3"/>
</dbReference>
<dbReference type="EnsemblMetazoa" id="XM_030985535">
    <property type="protein sequence ID" value="XP_030841395"/>
    <property type="gene ID" value="LOC575558"/>
</dbReference>
<dbReference type="KEGG" id="spu:575558"/>
<dbReference type="SUPFAM" id="SSF117281">
    <property type="entry name" value="Kelch motif"/>
    <property type="match status" value="1"/>
</dbReference>
<feature type="domain" description="Laminin EGF-like" evidence="18">
    <location>
        <begin position="844"/>
        <end position="890"/>
    </location>
</feature>
<dbReference type="InterPro" id="IPR051568">
    <property type="entry name" value="LZTR1/Attractin"/>
</dbReference>
<dbReference type="InterPro" id="IPR002049">
    <property type="entry name" value="LE_dom"/>
</dbReference>
<evidence type="ECO:0000256" key="8">
    <source>
        <dbReference type="ARBA" id="ARBA00023136"/>
    </source>
</evidence>
<keyword evidence="4 15" id="KW-0812">Transmembrane</keyword>
<feature type="domain" description="EGF-like" evidence="17">
    <location>
        <begin position="241"/>
        <end position="274"/>
    </location>
</feature>
<evidence type="ECO:0000256" key="10">
    <source>
        <dbReference type="ARBA" id="ARBA00023180"/>
    </source>
</evidence>
<dbReference type="PROSITE" id="PS01248">
    <property type="entry name" value="EGF_LAM_1"/>
    <property type="match status" value="1"/>
</dbReference>
<proteinExistence type="predicted"/>
<dbReference type="GO" id="GO:0016020">
    <property type="term" value="C:membrane"/>
    <property type="evidence" value="ECO:0007669"/>
    <property type="project" value="UniProtKB-SubCell"/>
</dbReference>
<dbReference type="GO" id="GO:0005737">
    <property type="term" value="C:cytoplasm"/>
    <property type="evidence" value="ECO:0000318"/>
    <property type="project" value="GO_Central"/>
</dbReference>
<evidence type="ECO:0000259" key="18">
    <source>
        <dbReference type="PROSITE" id="PS50027"/>
    </source>
</evidence>
<dbReference type="FunCoup" id="A0A7M7SYW3">
    <property type="interactions" value="1076"/>
</dbReference>
<dbReference type="RefSeq" id="XP_030841395.1">
    <property type="nucleotide sequence ID" value="XM_030985535.1"/>
</dbReference>
<evidence type="ECO:0000256" key="7">
    <source>
        <dbReference type="ARBA" id="ARBA00022989"/>
    </source>
</evidence>
<dbReference type="Pfam" id="PF01437">
    <property type="entry name" value="PSI"/>
    <property type="match status" value="1"/>
</dbReference>
<feature type="domain" description="Laminin EGF-like" evidence="18">
    <location>
        <begin position="891"/>
        <end position="940"/>
    </location>
</feature>
<dbReference type="OrthoDB" id="9998912at2759"/>
<evidence type="ECO:0000256" key="12">
    <source>
        <dbReference type="PROSITE-ProRule" id="PRU00076"/>
    </source>
</evidence>
<evidence type="ECO:0000256" key="14">
    <source>
        <dbReference type="SAM" id="MobiDB-lite"/>
    </source>
</evidence>
<dbReference type="InterPro" id="IPR000742">
    <property type="entry name" value="EGF"/>
</dbReference>
<dbReference type="PROSITE" id="PS50026">
    <property type="entry name" value="EGF_3"/>
    <property type="match status" value="1"/>
</dbReference>
<evidence type="ECO:0000256" key="1">
    <source>
        <dbReference type="ARBA" id="ARBA00004167"/>
    </source>
</evidence>
<dbReference type="InParanoid" id="A0A7M7SYW3"/>
<dbReference type="Gene3D" id="2.120.10.80">
    <property type="entry name" value="Kelch-type beta propeller"/>
    <property type="match status" value="2"/>
</dbReference>
<feature type="disulfide bond" evidence="12">
    <location>
        <begin position="264"/>
        <end position="273"/>
    </location>
</feature>
<evidence type="ECO:0000256" key="6">
    <source>
        <dbReference type="ARBA" id="ARBA00022737"/>
    </source>
</evidence>
<protein>
    <recommendedName>
        <fullName evidence="21">Attractin</fullName>
    </recommendedName>
</protein>
<dbReference type="SMART" id="SM00180">
    <property type="entry name" value="EGF_Lam"/>
    <property type="match status" value="2"/>
</dbReference>
<dbReference type="InterPro" id="IPR035914">
    <property type="entry name" value="Sperma_CUB_dom_sf"/>
</dbReference>
<sequence length="1309" mass="145376">MPIKKGIIDRTTNKMTDMDVFSFLYAKSKFRLVASPRIPRLSICVMVLCTVLTLLPHRIHGSCMSDGDCGVDGVCERGSCVCAAGWSGDVCDHCQGRTRLEESSGYIIEALDDYQDRRKCTWLIDGGRPGANIRFILQEFGTECSWDYLYIYDGDSIYAPLVASLNGPIIHDTVNINHEILTTSGFAYLYFYSDAAFSLDGFNISYSIESCPGNGCSGHGNCSSYHLNCSCDPLWLGEACNIPACPSNCSGLGYCDPASKACVCPTGYKGRDCGTLAEDGIWEIKEGAIGEGRGAASTILIGDDLWVVGGYTYNEKQNLTVSRYNIPTETSLVIDAVAEYRVLPRPRFSHSTVLYEDKFYMFGGSLSGSGITAEMWSFDLASQTWTNMTDGPHALEGHSAHVIDDVMVVFFGYSPIYSYINLVQEYNITSGRWSEVRTRGAAVVGAYGHSSVYHPESGKIYIHGGFKLKTGNDHMLSDQTYQYDVNTKSWLILKESLQPRFFHSAVILNGLMLVFGGNTHTDNTRPNGAKCYSKDFLAYNLECASWEQIEMTTGLHNEVSLFAHRAFIYQESMWIYSGYNGLLSTSALLYIPGNCSVITNSSVCVEGLPGLWCVWDLVSESCVSANSVPELATNHSTCPIEEDPQCGMISTCQSCVEAPGCGFCNGNCSKKCANEISSQECEPPTCSVFYNCRSCNSQNYCQWSGGKCQPSTSGGNTGSCSEPCGLFDSCSSCLSDNSNSCMWCQSQERCVDSTTYMTSFPFGLCLEWRTNVEKCPKICTNYQTCQECQGDPACGWCDGGNRDGLGACMEGSYTGPVNTALEPVVVDYGMCPAQRWYFVQCPSCQCNGHSTCPKNSSECGLCQDYTEGEKCDTCQLGYYGRPQNGGECNPCSCNGHSDICHQTTGQCYCDAKGVTGNNCDRCETNAKYYGNPINDGYCYYKLLMNWQYTFNLSDEEDKNHTRIAMMTAPNSPNRDIEFILRVDSPVYLNITYTAKDVEGEQTVVDGMYVESTYRRKLSRYEYDFSMEGNTTFYFYLSNFTTPMSFEVSSAMTQPDTGIFMRMYTETIPSRVNNPTVTYPTETQSPHDREGHRRFSFSSTRYKLTISVMAIIIGFSCLVSGIRICCDRNFFRQRSGRRQRAVEMAVMASRPFAAVNVEVSKSAPPDLVAECQNYQVLAALEPCSDNKAGIMTVFLQLPMPDGEAPPLGQPRLALASALVQLKPKKAEMKEQRDRERDARERERENRAREREQREREREQETQQRHQQQQQLPVAPLAAIQSDDALSVSVSEDARHIRHHADHAYDNPAMV</sequence>
<evidence type="ECO:0000313" key="19">
    <source>
        <dbReference type="EnsemblMetazoa" id="XP_030841395"/>
    </source>
</evidence>
<dbReference type="GeneID" id="575558"/>
<feature type="transmembrane region" description="Helical" evidence="15">
    <location>
        <begin position="1103"/>
        <end position="1125"/>
    </location>
</feature>
<dbReference type="Pfam" id="PF24972">
    <property type="entry name" value="GBD_ATRN"/>
    <property type="match status" value="1"/>
</dbReference>
<keyword evidence="10" id="KW-0325">Glycoprotein</keyword>
<evidence type="ECO:0000256" key="9">
    <source>
        <dbReference type="ARBA" id="ARBA00023157"/>
    </source>
</evidence>
<dbReference type="GO" id="GO:0003682">
    <property type="term" value="F:chromatin binding"/>
    <property type="evidence" value="ECO:0000318"/>
    <property type="project" value="GO_Central"/>
</dbReference>
<reference evidence="19" key="2">
    <citation type="submission" date="2021-01" db="UniProtKB">
        <authorList>
            <consortium name="EnsemblMetazoa"/>
        </authorList>
    </citation>
    <scope>IDENTIFICATION</scope>
</reference>
<evidence type="ECO:0000256" key="11">
    <source>
        <dbReference type="ARBA" id="ARBA00023292"/>
    </source>
</evidence>
<dbReference type="PANTHER" id="PTHR46376:SF2">
    <property type="entry name" value="DISTRACTED, ISOFORM B"/>
    <property type="match status" value="1"/>
</dbReference>
<keyword evidence="9 12" id="KW-1015">Disulfide bond</keyword>
<evidence type="ECO:0000256" key="2">
    <source>
        <dbReference type="ARBA" id="ARBA00022441"/>
    </source>
</evidence>
<dbReference type="SUPFAM" id="SSF49854">
    <property type="entry name" value="Spermadhesin, CUB domain"/>
    <property type="match status" value="1"/>
</dbReference>
<dbReference type="InterPro" id="IPR056863">
    <property type="entry name" value="LMN_ATRN_NET-like_EGF"/>
</dbReference>
<dbReference type="InterPro" id="IPR016201">
    <property type="entry name" value="PSI"/>
</dbReference>
<dbReference type="InterPro" id="IPR006652">
    <property type="entry name" value="Kelch_1"/>
</dbReference>
<keyword evidence="20" id="KW-1185">Reference proteome</keyword>